<reference evidence="2" key="2">
    <citation type="submission" date="2020-11" db="EMBL/GenBank/DDBJ databases">
        <authorList>
            <person name="McCartney M.A."/>
            <person name="Auch B."/>
            <person name="Kono T."/>
            <person name="Mallez S."/>
            <person name="Becker A."/>
            <person name="Gohl D.M."/>
            <person name="Silverstein K.A.T."/>
            <person name="Koren S."/>
            <person name="Bechman K.B."/>
            <person name="Herman A."/>
            <person name="Abrahante J.E."/>
            <person name="Garbe J."/>
        </authorList>
    </citation>
    <scope>NUCLEOTIDE SEQUENCE</scope>
    <source>
        <strain evidence="2">Duluth1</strain>
        <tissue evidence="2">Whole animal</tissue>
    </source>
</reference>
<reference evidence="2" key="1">
    <citation type="journal article" date="2019" name="bioRxiv">
        <title>The Genome of the Zebra Mussel, Dreissena polymorpha: A Resource for Invasive Species Research.</title>
        <authorList>
            <person name="McCartney M.A."/>
            <person name="Auch B."/>
            <person name="Kono T."/>
            <person name="Mallez S."/>
            <person name="Zhang Y."/>
            <person name="Obille A."/>
            <person name="Becker A."/>
            <person name="Abrahante J.E."/>
            <person name="Garbe J."/>
            <person name="Badalamenti J.P."/>
            <person name="Herman A."/>
            <person name="Mangelson H."/>
            <person name="Liachko I."/>
            <person name="Sullivan S."/>
            <person name="Sone E.D."/>
            <person name="Koren S."/>
            <person name="Silverstein K.A.T."/>
            <person name="Beckman K.B."/>
            <person name="Gohl D.M."/>
        </authorList>
    </citation>
    <scope>NUCLEOTIDE SEQUENCE</scope>
    <source>
        <strain evidence="2">Duluth1</strain>
        <tissue evidence="2">Whole animal</tissue>
    </source>
</reference>
<accession>A0A9D4EEH5</accession>
<dbReference type="AlphaFoldDB" id="A0A9D4EEH5"/>
<feature type="compositionally biased region" description="Polar residues" evidence="1">
    <location>
        <begin position="29"/>
        <end position="38"/>
    </location>
</feature>
<feature type="compositionally biased region" description="Acidic residues" evidence="1">
    <location>
        <begin position="1"/>
        <end position="18"/>
    </location>
</feature>
<dbReference type="EMBL" id="JAIWYP010000009">
    <property type="protein sequence ID" value="KAH3778246.1"/>
    <property type="molecule type" value="Genomic_DNA"/>
</dbReference>
<comment type="caution">
    <text evidence="2">The sequence shown here is derived from an EMBL/GenBank/DDBJ whole genome shotgun (WGS) entry which is preliminary data.</text>
</comment>
<keyword evidence="3" id="KW-1185">Reference proteome</keyword>
<organism evidence="2 3">
    <name type="scientific">Dreissena polymorpha</name>
    <name type="common">Zebra mussel</name>
    <name type="synonym">Mytilus polymorpha</name>
    <dbReference type="NCBI Taxonomy" id="45954"/>
    <lineage>
        <taxon>Eukaryota</taxon>
        <taxon>Metazoa</taxon>
        <taxon>Spiralia</taxon>
        <taxon>Lophotrochozoa</taxon>
        <taxon>Mollusca</taxon>
        <taxon>Bivalvia</taxon>
        <taxon>Autobranchia</taxon>
        <taxon>Heteroconchia</taxon>
        <taxon>Euheterodonta</taxon>
        <taxon>Imparidentia</taxon>
        <taxon>Neoheterodontei</taxon>
        <taxon>Myida</taxon>
        <taxon>Dreissenoidea</taxon>
        <taxon>Dreissenidae</taxon>
        <taxon>Dreissena</taxon>
    </lineage>
</organism>
<feature type="region of interest" description="Disordered" evidence="1">
    <location>
        <begin position="1"/>
        <end position="78"/>
    </location>
</feature>
<proteinExistence type="predicted"/>
<evidence type="ECO:0000313" key="3">
    <source>
        <dbReference type="Proteomes" id="UP000828390"/>
    </source>
</evidence>
<protein>
    <submittedName>
        <fullName evidence="2">Uncharacterized protein</fullName>
    </submittedName>
</protein>
<dbReference type="Proteomes" id="UP000828390">
    <property type="component" value="Unassembled WGS sequence"/>
</dbReference>
<gene>
    <name evidence="2" type="ORF">DPMN_179701</name>
</gene>
<name>A0A9D4EEH5_DREPO</name>
<evidence type="ECO:0000313" key="2">
    <source>
        <dbReference type="EMBL" id="KAH3778246.1"/>
    </source>
</evidence>
<evidence type="ECO:0000256" key="1">
    <source>
        <dbReference type="SAM" id="MobiDB-lite"/>
    </source>
</evidence>
<sequence>MLDEENLLASTSDDDMDLGSDPGKLLESPRSSISTGSVKVQPEAKQAGLYQGGVGRGLLPRMNQTTGMPISLDRSLGL</sequence>